<dbReference type="Proteomes" id="UP000035579">
    <property type="component" value="Chromosome"/>
</dbReference>
<evidence type="ECO:0000313" key="2">
    <source>
        <dbReference type="EMBL" id="AKJ01843.1"/>
    </source>
</evidence>
<proteinExistence type="predicted"/>
<reference evidence="2 3" key="1">
    <citation type="submission" date="2015-05" db="EMBL/GenBank/DDBJ databases">
        <title>Genome assembly of Archangium gephyra DSM 2261.</title>
        <authorList>
            <person name="Sharma G."/>
            <person name="Subramanian S."/>
        </authorList>
    </citation>
    <scope>NUCLEOTIDE SEQUENCE [LARGE SCALE GENOMIC DNA]</scope>
    <source>
        <strain evidence="2 3">DSM 2261</strain>
    </source>
</reference>
<evidence type="ECO:0000313" key="3">
    <source>
        <dbReference type="Proteomes" id="UP000035579"/>
    </source>
</evidence>
<name>A0AAC8TDJ7_9BACT</name>
<dbReference type="EMBL" id="CP011509">
    <property type="protein sequence ID" value="AKJ01843.1"/>
    <property type="molecule type" value="Genomic_DNA"/>
</dbReference>
<protein>
    <submittedName>
        <fullName evidence="2">Uncharacterized protein</fullName>
    </submittedName>
</protein>
<gene>
    <name evidence="2" type="ORF">AA314_03469</name>
</gene>
<sequence>MSAHLASAREEIFRFSGQEVGGPSVQGWLELAGESPVDVLAHSGPAPTHSKRGRFSLVGLPCERPRALPWPLAPLWTRGPWECGGPCKRPPGGGAHAQPHRSFPRGECLQ</sequence>
<organism evidence="2 3">
    <name type="scientific">Archangium gephyra</name>
    <dbReference type="NCBI Taxonomy" id="48"/>
    <lineage>
        <taxon>Bacteria</taxon>
        <taxon>Pseudomonadati</taxon>
        <taxon>Myxococcota</taxon>
        <taxon>Myxococcia</taxon>
        <taxon>Myxococcales</taxon>
        <taxon>Cystobacterineae</taxon>
        <taxon>Archangiaceae</taxon>
        <taxon>Archangium</taxon>
    </lineage>
</organism>
<dbReference type="AlphaFoldDB" id="A0AAC8TDJ7"/>
<accession>A0AAC8TDJ7</accession>
<evidence type="ECO:0000256" key="1">
    <source>
        <dbReference type="SAM" id="MobiDB-lite"/>
    </source>
</evidence>
<feature type="region of interest" description="Disordered" evidence="1">
    <location>
        <begin position="87"/>
        <end position="110"/>
    </location>
</feature>
<dbReference type="KEGG" id="age:AA314_03469"/>